<dbReference type="AlphaFoldDB" id="A0AAD7GF16"/>
<dbReference type="EMBL" id="JARKIE010000082">
    <property type="protein sequence ID" value="KAJ7688005.1"/>
    <property type="molecule type" value="Genomic_DNA"/>
</dbReference>
<gene>
    <name evidence="2" type="ORF">B0H17DRAFT_1203205</name>
</gene>
<reference evidence="2" key="1">
    <citation type="submission" date="2023-03" db="EMBL/GenBank/DDBJ databases">
        <title>Massive genome expansion in bonnet fungi (Mycena s.s.) driven by repeated elements and novel gene families across ecological guilds.</title>
        <authorList>
            <consortium name="Lawrence Berkeley National Laboratory"/>
            <person name="Harder C.B."/>
            <person name="Miyauchi S."/>
            <person name="Viragh M."/>
            <person name="Kuo A."/>
            <person name="Thoen E."/>
            <person name="Andreopoulos B."/>
            <person name="Lu D."/>
            <person name="Skrede I."/>
            <person name="Drula E."/>
            <person name="Henrissat B."/>
            <person name="Morin E."/>
            <person name="Kohler A."/>
            <person name="Barry K."/>
            <person name="LaButti K."/>
            <person name="Morin E."/>
            <person name="Salamov A."/>
            <person name="Lipzen A."/>
            <person name="Mereny Z."/>
            <person name="Hegedus B."/>
            <person name="Baldrian P."/>
            <person name="Stursova M."/>
            <person name="Weitz H."/>
            <person name="Taylor A."/>
            <person name="Grigoriev I.V."/>
            <person name="Nagy L.G."/>
            <person name="Martin F."/>
            <person name="Kauserud H."/>
        </authorList>
    </citation>
    <scope>NUCLEOTIDE SEQUENCE</scope>
    <source>
        <strain evidence="2">CBHHK067</strain>
    </source>
</reference>
<comment type="caution">
    <text evidence="2">The sequence shown here is derived from an EMBL/GenBank/DDBJ whole genome shotgun (WGS) entry which is preliminary data.</text>
</comment>
<protein>
    <submittedName>
        <fullName evidence="2">Uncharacterized protein</fullName>
    </submittedName>
</protein>
<evidence type="ECO:0000256" key="1">
    <source>
        <dbReference type="SAM" id="Phobius"/>
    </source>
</evidence>
<name>A0AAD7GF16_MYCRO</name>
<evidence type="ECO:0000313" key="2">
    <source>
        <dbReference type="EMBL" id="KAJ7688005.1"/>
    </source>
</evidence>
<keyword evidence="1" id="KW-0472">Membrane</keyword>
<keyword evidence="1" id="KW-1133">Transmembrane helix</keyword>
<proteinExistence type="predicted"/>
<keyword evidence="1" id="KW-0812">Transmembrane</keyword>
<evidence type="ECO:0000313" key="3">
    <source>
        <dbReference type="Proteomes" id="UP001221757"/>
    </source>
</evidence>
<accession>A0AAD7GF16</accession>
<organism evidence="2 3">
    <name type="scientific">Mycena rosella</name>
    <name type="common">Pink bonnet</name>
    <name type="synonym">Agaricus rosellus</name>
    <dbReference type="NCBI Taxonomy" id="1033263"/>
    <lineage>
        <taxon>Eukaryota</taxon>
        <taxon>Fungi</taxon>
        <taxon>Dikarya</taxon>
        <taxon>Basidiomycota</taxon>
        <taxon>Agaricomycotina</taxon>
        <taxon>Agaricomycetes</taxon>
        <taxon>Agaricomycetidae</taxon>
        <taxon>Agaricales</taxon>
        <taxon>Marasmiineae</taxon>
        <taxon>Mycenaceae</taxon>
        <taxon>Mycena</taxon>
    </lineage>
</organism>
<dbReference type="Proteomes" id="UP001221757">
    <property type="component" value="Unassembled WGS sequence"/>
</dbReference>
<keyword evidence="3" id="KW-1185">Reference proteome</keyword>
<feature type="transmembrane region" description="Helical" evidence="1">
    <location>
        <begin position="12"/>
        <end position="36"/>
    </location>
</feature>
<sequence>MIQRIPLYGTGVAGVTYLLLLVVALDGLLAALVAAMDGAGTNSPPLRNTILTILGSFLGRGRPRNSSQSHIDVVLTYQMIL</sequence>